<evidence type="ECO:0000256" key="11">
    <source>
        <dbReference type="ARBA" id="ARBA00023136"/>
    </source>
</evidence>
<evidence type="ECO:0000256" key="1">
    <source>
        <dbReference type="ARBA" id="ARBA00001936"/>
    </source>
</evidence>
<reference evidence="15 16" key="1">
    <citation type="journal article" date="2021" name="BMC Genomics">
        <title>Datura genome reveals duplications of psychoactive alkaloid biosynthetic genes and high mutation rate following tissue culture.</title>
        <authorList>
            <person name="Rajewski A."/>
            <person name="Carter-House D."/>
            <person name="Stajich J."/>
            <person name="Litt A."/>
        </authorList>
    </citation>
    <scope>NUCLEOTIDE SEQUENCE [LARGE SCALE GENOMIC DNA]</scope>
    <source>
        <strain evidence="15">AR-01</strain>
    </source>
</reference>
<dbReference type="PANTHER" id="PTHR11214">
    <property type="entry name" value="BETA-1,3-N-ACETYLGLUCOSAMINYLTRANSFERASE"/>
    <property type="match status" value="1"/>
</dbReference>
<dbReference type="InterPro" id="IPR002659">
    <property type="entry name" value="Glyco_trans_31"/>
</dbReference>
<comment type="similarity">
    <text evidence="4 13">Belongs to the glycosyltransferase 31 family.</text>
</comment>
<keyword evidence="9 13" id="KW-1133">Transmembrane helix</keyword>
<protein>
    <recommendedName>
        <fullName evidence="13">Hexosyltransferase</fullName>
        <ecNumber evidence="13">2.4.1.-</ecNumber>
    </recommendedName>
</protein>
<evidence type="ECO:0000256" key="13">
    <source>
        <dbReference type="RuleBase" id="RU363063"/>
    </source>
</evidence>
<dbReference type="EC" id="2.4.1.-" evidence="13"/>
<evidence type="ECO:0000256" key="8">
    <source>
        <dbReference type="ARBA" id="ARBA00022968"/>
    </source>
</evidence>
<gene>
    <name evidence="15" type="primary">B3GALT2_4</name>
    <name evidence="15" type="ORF">HAX54_034390</name>
</gene>
<dbReference type="Gene3D" id="3.90.550.50">
    <property type="match status" value="1"/>
</dbReference>
<keyword evidence="8 13" id="KW-0735">Signal-anchor</keyword>
<dbReference type="Pfam" id="PF13334">
    <property type="entry name" value="DUF4094"/>
    <property type="match status" value="1"/>
</dbReference>
<dbReference type="Proteomes" id="UP000823775">
    <property type="component" value="Unassembled WGS sequence"/>
</dbReference>
<comment type="caution">
    <text evidence="15">The sequence shown here is derived from an EMBL/GenBank/DDBJ whole genome shotgun (WGS) entry which is preliminary data.</text>
</comment>
<evidence type="ECO:0000256" key="5">
    <source>
        <dbReference type="ARBA" id="ARBA00022676"/>
    </source>
</evidence>
<evidence type="ECO:0000313" key="15">
    <source>
        <dbReference type="EMBL" id="MCD7457184.1"/>
    </source>
</evidence>
<sequence>MSFKNRGVVERPSRSVVSQKWSLFLCLGSFCAGMIFTNRMWTISETKIGITRTTTVEAERLKSVSEGCITKFLQQKDVKMVSKDAIQTLDKTISNLEMELAAAKAAQVSILNGAPVSEEIERGESRRKRKYFMVVGINTAFSSRKRRDSVRATWMPQGEKRRKLEEEKGIIIRFVIGHSATLGGILDRAIAAEDKTHGDFLQLDHIEGYLELSAKTKTYFATAVNLWDAEYYIKVDDDVHVNIATLGETLARHRKKARVYIGCMKSGPVLSRKGVRYHEPEYWKFGDKYFRHATGQIYAISKDLATYISANQHVLHKYTNEDVSLGAWFIGLDVQHIDDRRLCCGTPPDCEWKAQAGNICVASFDWTCSGICRKTGQSLCHKATFFRSEVQIIHTNQTSNSESRFELKSNL</sequence>
<evidence type="ECO:0000256" key="9">
    <source>
        <dbReference type="ARBA" id="ARBA00022989"/>
    </source>
</evidence>
<keyword evidence="5 13" id="KW-0328">Glycosyltransferase</keyword>
<comment type="cofactor">
    <cofactor evidence="1 13">
        <name>Mn(2+)</name>
        <dbReference type="ChEBI" id="CHEBI:29035"/>
    </cofactor>
</comment>
<evidence type="ECO:0000256" key="12">
    <source>
        <dbReference type="ARBA" id="ARBA00023211"/>
    </source>
</evidence>
<keyword evidence="10 13" id="KW-0333">Golgi apparatus</keyword>
<feature type="transmembrane region" description="Helical" evidence="13">
    <location>
        <begin position="21"/>
        <end position="41"/>
    </location>
</feature>
<evidence type="ECO:0000256" key="4">
    <source>
        <dbReference type="ARBA" id="ARBA00008661"/>
    </source>
</evidence>
<keyword evidence="16" id="KW-1185">Reference proteome</keyword>
<dbReference type="PANTHER" id="PTHR11214:SF385">
    <property type="entry name" value="HEXOSYLTRANSFERASE"/>
    <property type="match status" value="1"/>
</dbReference>
<keyword evidence="11 13" id="KW-0472">Membrane</keyword>
<evidence type="ECO:0000256" key="10">
    <source>
        <dbReference type="ARBA" id="ARBA00023034"/>
    </source>
</evidence>
<proteinExistence type="inferred from homology"/>
<dbReference type="EMBL" id="JACEIK010000444">
    <property type="protein sequence ID" value="MCD7457184.1"/>
    <property type="molecule type" value="Genomic_DNA"/>
</dbReference>
<keyword evidence="7 13" id="KW-0812">Transmembrane</keyword>
<evidence type="ECO:0000256" key="7">
    <source>
        <dbReference type="ARBA" id="ARBA00022692"/>
    </source>
</evidence>
<evidence type="ECO:0000313" key="16">
    <source>
        <dbReference type="Proteomes" id="UP000823775"/>
    </source>
</evidence>
<evidence type="ECO:0000256" key="6">
    <source>
        <dbReference type="ARBA" id="ARBA00022679"/>
    </source>
</evidence>
<evidence type="ECO:0000259" key="14">
    <source>
        <dbReference type="Pfam" id="PF13334"/>
    </source>
</evidence>
<keyword evidence="6" id="KW-0808">Transferase</keyword>
<dbReference type="InterPro" id="IPR025298">
    <property type="entry name" value="DUF4094"/>
</dbReference>
<evidence type="ECO:0000256" key="3">
    <source>
        <dbReference type="ARBA" id="ARBA00004922"/>
    </source>
</evidence>
<organism evidence="15 16">
    <name type="scientific">Datura stramonium</name>
    <name type="common">Jimsonweed</name>
    <name type="synonym">Common thornapple</name>
    <dbReference type="NCBI Taxonomy" id="4076"/>
    <lineage>
        <taxon>Eukaryota</taxon>
        <taxon>Viridiplantae</taxon>
        <taxon>Streptophyta</taxon>
        <taxon>Embryophyta</taxon>
        <taxon>Tracheophyta</taxon>
        <taxon>Spermatophyta</taxon>
        <taxon>Magnoliopsida</taxon>
        <taxon>eudicotyledons</taxon>
        <taxon>Gunneridae</taxon>
        <taxon>Pentapetalae</taxon>
        <taxon>asterids</taxon>
        <taxon>lamiids</taxon>
        <taxon>Solanales</taxon>
        <taxon>Solanaceae</taxon>
        <taxon>Solanoideae</taxon>
        <taxon>Datureae</taxon>
        <taxon>Datura</taxon>
    </lineage>
</organism>
<comment type="pathway">
    <text evidence="3">Protein modification; protein glycosylation.</text>
</comment>
<keyword evidence="12 13" id="KW-0464">Manganese</keyword>
<evidence type="ECO:0000256" key="2">
    <source>
        <dbReference type="ARBA" id="ARBA00004323"/>
    </source>
</evidence>
<accession>A0ABS8SE96</accession>
<comment type="subcellular location">
    <subcellularLocation>
        <location evidence="2 13">Golgi apparatus membrane</location>
        <topology evidence="2 13">Single-pass type II membrane protein</topology>
    </subcellularLocation>
</comment>
<feature type="domain" description="DUF4094" evidence="14">
    <location>
        <begin position="18"/>
        <end position="105"/>
    </location>
</feature>
<dbReference type="Pfam" id="PF01762">
    <property type="entry name" value="Galactosyl_T"/>
    <property type="match status" value="1"/>
</dbReference>
<name>A0ABS8SE96_DATST</name>